<organism evidence="1 2">
    <name type="scientific">Eleutherodactylus coqui</name>
    <name type="common">Puerto Rican coqui</name>
    <dbReference type="NCBI Taxonomy" id="57060"/>
    <lineage>
        <taxon>Eukaryota</taxon>
        <taxon>Metazoa</taxon>
        <taxon>Chordata</taxon>
        <taxon>Craniata</taxon>
        <taxon>Vertebrata</taxon>
        <taxon>Euteleostomi</taxon>
        <taxon>Amphibia</taxon>
        <taxon>Batrachia</taxon>
        <taxon>Anura</taxon>
        <taxon>Neobatrachia</taxon>
        <taxon>Hyloidea</taxon>
        <taxon>Eleutherodactylidae</taxon>
        <taxon>Eleutherodactylinae</taxon>
        <taxon>Eleutherodactylus</taxon>
        <taxon>Eleutherodactylus</taxon>
    </lineage>
</organism>
<dbReference type="EMBL" id="WNTK01013376">
    <property type="protein sequence ID" value="KAG9462126.1"/>
    <property type="molecule type" value="Genomic_DNA"/>
</dbReference>
<protein>
    <submittedName>
        <fullName evidence="1">Uncharacterized protein</fullName>
    </submittedName>
</protein>
<gene>
    <name evidence="1" type="ORF">GDO78_014858</name>
</gene>
<dbReference type="Proteomes" id="UP000770717">
    <property type="component" value="Unassembled WGS sequence"/>
</dbReference>
<proteinExistence type="predicted"/>
<evidence type="ECO:0000313" key="1">
    <source>
        <dbReference type="EMBL" id="KAG9462126.1"/>
    </source>
</evidence>
<accession>A0A8J6B686</accession>
<comment type="caution">
    <text evidence="1">The sequence shown here is derived from an EMBL/GenBank/DDBJ whole genome shotgun (WGS) entry which is preliminary data.</text>
</comment>
<evidence type="ECO:0000313" key="2">
    <source>
        <dbReference type="Proteomes" id="UP000770717"/>
    </source>
</evidence>
<name>A0A8J6B686_ELECQ</name>
<dbReference type="AlphaFoldDB" id="A0A8J6B686"/>
<keyword evidence="2" id="KW-1185">Reference proteome</keyword>
<reference evidence="1" key="1">
    <citation type="thesis" date="2020" institute="ProQuest LLC" country="789 East Eisenhower Parkway, Ann Arbor, MI, USA">
        <title>Comparative Genomics and Chromosome Evolution.</title>
        <authorList>
            <person name="Mudd A.B."/>
        </authorList>
    </citation>
    <scope>NUCLEOTIDE SEQUENCE</scope>
    <source>
        <strain evidence="1">HN-11 Male</strain>
        <tissue evidence="1">Kidney and liver</tissue>
    </source>
</reference>
<sequence length="79" mass="8662">MRIASARGSIVRTNKVGDKGHPCLVSFVILNQLDTTPLIRTYYITLGWPLGLLLQTTSFPAPRRCTPNESCQTPSPHPG</sequence>